<comment type="caution">
    <text evidence="1">The sequence shown here is derived from an EMBL/GenBank/DDBJ whole genome shotgun (WGS) entry which is preliminary data.</text>
</comment>
<proteinExistence type="predicted"/>
<keyword evidence="2" id="KW-1185">Reference proteome</keyword>
<protein>
    <submittedName>
        <fullName evidence="1">Tetrahydromethanopterin S-methyltransferase subunit A</fullName>
    </submittedName>
</protein>
<name>A0ABU1HPQ7_9MICO</name>
<accession>A0ABU1HPQ7</accession>
<sequence length="123" mass="12746">MSTDQPVESSTIAANAVTVEKILAGEFKAENLPVLAITADKIPAGEIRVELLVAGAPTPVTLSRAAIEPANVPGHDEIRRILQSEGAPPHMTLDIGGSEDVDGDGLVTVSLGEDGHELVFKDA</sequence>
<dbReference type="EMBL" id="JAVIZQ010000001">
    <property type="protein sequence ID" value="MDR6142030.1"/>
    <property type="molecule type" value="Genomic_DNA"/>
</dbReference>
<evidence type="ECO:0000313" key="1">
    <source>
        <dbReference type="EMBL" id="MDR6142030.1"/>
    </source>
</evidence>
<reference evidence="1 2" key="1">
    <citation type="submission" date="2023-08" db="EMBL/GenBank/DDBJ databases">
        <title>Functional and genomic diversity of the sorghum phyllosphere microbiome.</title>
        <authorList>
            <person name="Shade A."/>
        </authorList>
    </citation>
    <scope>NUCLEOTIDE SEQUENCE [LARGE SCALE GENOMIC DNA]</scope>
    <source>
        <strain evidence="1 2">SORGH_AS_0445</strain>
    </source>
</reference>
<dbReference type="Proteomes" id="UP001249291">
    <property type="component" value="Unassembled WGS sequence"/>
</dbReference>
<evidence type="ECO:0000313" key="2">
    <source>
        <dbReference type="Proteomes" id="UP001249291"/>
    </source>
</evidence>
<organism evidence="1 2">
    <name type="scientific">Microbacterium foliorum</name>
    <dbReference type="NCBI Taxonomy" id="104336"/>
    <lineage>
        <taxon>Bacteria</taxon>
        <taxon>Bacillati</taxon>
        <taxon>Actinomycetota</taxon>
        <taxon>Actinomycetes</taxon>
        <taxon>Micrococcales</taxon>
        <taxon>Microbacteriaceae</taxon>
        <taxon>Microbacterium</taxon>
    </lineage>
</organism>
<gene>
    <name evidence="1" type="ORF">QE375_001584</name>
</gene>
<dbReference type="RefSeq" id="WP_309689666.1">
    <property type="nucleotide sequence ID" value="NZ_JAVIZQ010000001.1"/>
</dbReference>